<evidence type="ECO:0000313" key="4">
    <source>
        <dbReference type="EMBL" id="ATI41507.1"/>
    </source>
</evidence>
<dbReference type="Pfam" id="PF08021">
    <property type="entry name" value="FAD_binding_9"/>
    <property type="match status" value="1"/>
</dbReference>
<dbReference type="InterPro" id="IPR039261">
    <property type="entry name" value="FNR_nucleotide-bd"/>
</dbReference>
<dbReference type="InterPro" id="IPR039374">
    <property type="entry name" value="SIP_fam"/>
</dbReference>
<sequence>MSIPQHRPDDALREARAPLPQVPFDALRGMVRLWAAEHDLTVEQDAAAGIALRTAYGQIAFAPDGRGAVAHVATPRLDFLQALRDSVVGHLSHAWPEAARGLRWSDADPGADGAGAADPDALPDNVRLMTLAGVEVLDCGFLRVTLAGDVTRFSDDAIHFRLGIPPVGRAPCWPRIGANGATVWPTGADTLHLPVYTARYIDRAAGRLVFDLFAHEGGRALAWARSMARGVEVAVIGPGGGTAQITGEIRGFADETAFPAIARVIERNPDLTGEICLFGSGAARRYPMPPAPGVTMRWYDPEEMGTRAAAALAAAPDAWFWLAGERTCSQDFRRAYKATEPPQGRSYIAAYWQRAAAPV</sequence>
<accession>A0A291LXZ1</accession>
<dbReference type="EMBL" id="CP021404">
    <property type="protein sequence ID" value="ATI41507.1"/>
    <property type="molecule type" value="Genomic_DNA"/>
</dbReference>
<evidence type="ECO:0000259" key="2">
    <source>
        <dbReference type="Pfam" id="PF04954"/>
    </source>
</evidence>
<gene>
    <name evidence="4" type="ORF">CBW24_05500</name>
</gene>
<dbReference type="PANTHER" id="PTHR30157">
    <property type="entry name" value="FERRIC REDUCTASE, NADPH-DEPENDENT"/>
    <property type="match status" value="1"/>
</dbReference>
<dbReference type="InterPro" id="IPR007037">
    <property type="entry name" value="SIP_rossman_dom"/>
</dbReference>
<protein>
    <submittedName>
        <fullName evidence="4">NADPH-dependent ferric siderophore reductase</fullName>
    </submittedName>
</protein>
<dbReference type="Gene3D" id="2.40.30.10">
    <property type="entry name" value="Translation factors"/>
    <property type="match status" value="1"/>
</dbReference>
<evidence type="ECO:0000313" key="5">
    <source>
        <dbReference type="Proteomes" id="UP000219050"/>
    </source>
</evidence>
<evidence type="ECO:0000256" key="1">
    <source>
        <dbReference type="ARBA" id="ARBA00035644"/>
    </source>
</evidence>
<feature type="domain" description="SIP-like Rossmann fold" evidence="2">
    <location>
        <begin position="252"/>
        <end position="354"/>
    </location>
</feature>
<dbReference type="InterPro" id="IPR013113">
    <property type="entry name" value="SIP_FAD-bd"/>
</dbReference>
<dbReference type="OrthoDB" id="9814826at2"/>
<comment type="similarity">
    <text evidence="1">Belongs to the SIP oxidoreductase family.</text>
</comment>
<dbReference type="AlphaFoldDB" id="A0A291LXZ1"/>
<dbReference type="PANTHER" id="PTHR30157:SF0">
    <property type="entry name" value="NADPH-DEPENDENT FERRIC-CHELATE REDUCTASE"/>
    <property type="match status" value="1"/>
</dbReference>
<evidence type="ECO:0000259" key="3">
    <source>
        <dbReference type="Pfam" id="PF08021"/>
    </source>
</evidence>
<reference evidence="4 5" key="1">
    <citation type="submission" date="2017-05" db="EMBL/GenBank/DDBJ databases">
        <title>Comparative genomic and metabolic analysis of manganese-oxidizing mechanisms in Celeribater manganoxidans DY25T: its adaption to the environment of polymetallic nodule.</title>
        <authorList>
            <person name="Wang X."/>
        </authorList>
    </citation>
    <scope>NUCLEOTIDE SEQUENCE [LARGE SCALE GENOMIC DNA]</scope>
    <source>
        <strain evidence="4 5">DY25</strain>
    </source>
</reference>
<dbReference type="Proteomes" id="UP000219050">
    <property type="component" value="Chromosome"/>
</dbReference>
<proteinExistence type="inferred from homology"/>
<keyword evidence="5" id="KW-1185">Reference proteome</keyword>
<dbReference type="Gene3D" id="3.40.50.80">
    <property type="entry name" value="Nucleotide-binding domain of ferredoxin-NADP reductase (FNR) module"/>
    <property type="match status" value="1"/>
</dbReference>
<dbReference type="RefSeq" id="WP_097372927.1">
    <property type="nucleotide sequence ID" value="NZ_CP021404.1"/>
</dbReference>
<dbReference type="KEGG" id="cmag:CBW24_05500"/>
<organism evidence="4 5">
    <name type="scientific">Pacificitalea manganoxidans</name>
    <dbReference type="NCBI Taxonomy" id="1411902"/>
    <lineage>
        <taxon>Bacteria</taxon>
        <taxon>Pseudomonadati</taxon>
        <taxon>Pseudomonadota</taxon>
        <taxon>Alphaproteobacteria</taxon>
        <taxon>Rhodobacterales</taxon>
        <taxon>Paracoccaceae</taxon>
        <taxon>Pacificitalea</taxon>
    </lineage>
</organism>
<feature type="domain" description="Siderophore-interacting FAD-binding" evidence="3">
    <location>
        <begin position="137"/>
        <end position="240"/>
    </location>
</feature>
<name>A0A291LXZ1_9RHOB</name>
<dbReference type="CDD" id="cd06193">
    <property type="entry name" value="siderophore_interacting"/>
    <property type="match status" value="1"/>
</dbReference>
<dbReference type="Pfam" id="PF04954">
    <property type="entry name" value="SIP"/>
    <property type="match status" value="1"/>
</dbReference>